<dbReference type="AlphaFoldDB" id="A0A6U9VR49"/>
<proteinExistence type="predicted"/>
<reference evidence="3" key="1">
    <citation type="submission" date="2021-01" db="EMBL/GenBank/DDBJ databases">
        <authorList>
            <person name="Corre E."/>
            <person name="Pelletier E."/>
            <person name="Niang G."/>
            <person name="Scheremetjew M."/>
            <person name="Finn R."/>
            <person name="Kale V."/>
            <person name="Holt S."/>
            <person name="Cochrane G."/>
            <person name="Meng A."/>
            <person name="Brown T."/>
            <person name="Cohen L."/>
        </authorList>
    </citation>
    <scope>NUCLEOTIDE SEQUENCE</scope>
    <source>
        <strain evidence="3">10249 10 AB</strain>
    </source>
</reference>
<evidence type="ECO:0000256" key="1">
    <source>
        <dbReference type="SAM" id="MobiDB-lite"/>
    </source>
</evidence>
<name>A0A6U9VR49_9STRA</name>
<gene>
    <name evidence="2" type="ORF">PAUS00366_LOCUS1817</name>
    <name evidence="3" type="ORF">PAUS00366_LOCUS1818</name>
</gene>
<accession>A0A6U9VR49</accession>
<feature type="compositionally biased region" description="Acidic residues" evidence="1">
    <location>
        <begin position="131"/>
        <end position="152"/>
    </location>
</feature>
<protein>
    <submittedName>
        <fullName evidence="3">Uncharacterized protein</fullName>
    </submittedName>
</protein>
<feature type="region of interest" description="Disordered" evidence="1">
    <location>
        <begin position="68"/>
        <end position="99"/>
    </location>
</feature>
<evidence type="ECO:0000313" key="3">
    <source>
        <dbReference type="EMBL" id="CAE0709098.1"/>
    </source>
</evidence>
<organism evidence="3">
    <name type="scientific">Pseudo-nitzschia australis</name>
    <dbReference type="NCBI Taxonomy" id="44445"/>
    <lineage>
        <taxon>Eukaryota</taxon>
        <taxon>Sar</taxon>
        <taxon>Stramenopiles</taxon>
        <taxon>Ochrophyta</taxon>
        <taxon>Bacillariophyta</taxon>
        <taxon>Bacillariophyceae</taxon>
        <taxon>Bacillariophycidae</taxon>
        <taxon>Bacillariales</taxon>
        <taxon>Bacillariaceae</taxon>
        <taxon>Pseudo-nitzschia</taxon>
    </lineage>
</organism>
<dbReference type="EMBL" id="HBIX01002426">
    <property type="protein sequence ID" value="CAE0709098.1"/>
    <property type="molecule type" value="Transcribed_RNA"/>
</dbReference>
<feature type="region of interest" description="Disordered" evidence="1">
    <location>
        <begin position="131"/>
        <end position="158"/>
    </location>
</feature>
<sequence>MQLVIPIEDTSSGNNSSNHCIEKQHKLETGNRSAFASLERNPKNDGAILSDDLRDQFETMKCVWRQARRGSEDFDSSSSNDSSITKKRRGNVRAELKRKEREMAVETAIKVEREIALWEEGIADLEALLAVEDDRESDEETTADGDEQEGVEESGPAGIREIAFVRHNYAHPRVPPVQIECPFVHQVPSVDESDEVENHFTSSSM</sequence>
<dbReference type="EMBL" id="HBIX01002425">
    <property type="protein sequence ID" value="CAE0709097.1"/>
    <property type="molecule type" value="Transcribed_RNA"/>
</dbReference>
<evidence type="ECO:0000313" key="2">
    <source>
        <dbReference type="EMBL" id="CAE0709097.1"/>
    </source>
</evidence>